<reference evidence="1 2" key="1">
    <citation type="submission" date="2015-06" db="EMBL/GenBank/DDBJ databases">
        <title>Draft genome sequence of an Antarctic Pseudomonas sp. strain KG01 with full potential for biotechnological applications.</title>
        <authorList>
            <person name="Pavlov M.S."/>
            <person name="Lira F."/>
            <person name="Martinez J.L."/>
            <person name="Marshall S.H."/>
        </authorList>
    </citation>
    <scope>NUCLEOTIDE SEQUENCE [LARGE SCALE GENOMIC DNA]</scope>
    <source>
        <strain evidence="1 2">KG01</strain>
    </source>
</reference>
<keyword evidence="2" id="KW-1185">Reference proteome</keyword>
<accession>A0A0J8FWH0</accession>
<proteinExistence type="predicted"/>
<dbReference type="OrthoDB" id="6845417at2"/>
<protein>
    <submittedName>
        <fullName evidence="1">Uncharacterized protein</fullName>
    </submittedName>
</protein>
<dbReference type="AlphaFoldDB" id="A0A0J8FWH0"/>
<name>A0A0J8FWH0_9PSED</name>
<organism evidence="1 2">
    <name type="scientific">Pseudomonas fildesensis</name>
    <dbReference type="NCBI Taxonomy" id="1674920"/>
    <lineage>
        <taxon>Bacteria</taxon>
        <taxon>Pseudomonadati</taxon>
        <taxon>Pseudomonadota</taxon>
        <taxon>Gammaproteobacteria</taxon>
        <taxon>Pseudomonadales</taxon>
        <taxon>Pseudomonadaceae</taxon>
        <taxon>Pseudomonas</taxon>
    </lineage>
</organism>
<dbReference type="EMBL" id="LFMW01000011">
    <property type="protein sequence ID" value="KMT54545.1"/>
    <property type="molecule type" value="Genomic_DNA"/>
</dbReference>
<comment type="caution">
    <text evidence="1">The sequence shown here is derived from an EMBL/GenBank/DDBJ whole genome shotgun (WGS) entry which is preliminary data.</text>
</comment>
<dbReference type="Proteomes" id="UP000037551">
    <property type="component" value="Unassembled WGS sequence"/>
</dbReference>
<evidence type="ECO:0000313" key="2">
    <source>
        <dbReference type="Proteomes" id="UP000037551"/>
    </source>
</evidence>
<dbReference type="RefSeq" id="WP_048726620.1">
    <property type="nucleotide sequence ID" value="NZ_LFMW01000011.1"/>
</dbReference>
<dbReference type="PATRIC" id="fig|1674920.3.peg.1360"/>
<gene>
    <name evidence="1" type="ORF">ACR52_17120</name>
</gene>
<evidence type="ECO:0000313" key="1">
    <source>
        <dbReference type="EMBL" id="KMT54545.1"/>
    </source>
</evidence>
<sequence length="204" mass="21914">MSIIERLTVIMDGAAGWGGPRIAEKNGVVTGVVDFPIPAIAIGVNIGNANKTCSFQYTVSRPGSVVPSDLLTVTVTVTPIPQGNLPWPLIDGIDTGGTLNVTGFGTATRLSLAAYPFQEANTQLIWLTYKGTNSSNQAVELEPWTAANNPHSGAWSQNPDNHAWFKTLKHGTRLTIEVRIAFDRVDNKANAVLLRTTVYTVANR</sequence>